<keyword evidence="16 19" id="KW-0472">Membrane</keyword>
<dbReference type="GO" id="GO:0005886">
    <property type="term" value="C:plasma membrane"/>
    <property type="evidence" value="ECO:0007669"/>
    <property type="project" value="UniProtKB-SubCell"/>
</dbReference>
<keyword evidence="14" id="KW-0408">Iron</keyword>
<evidence type="ECO:0000256" key="7">
    <source>
        <dbReference type="ARBA" id="ARBA00022475"/>
    </source>
</evidence>
<feature type="domain" description="Rieske" evidence="21">
    <location>
        <begin position="124"/>
        <end position="232"/>
    </location>
</feature>
<comment type="cofactor">
    <cofactor evidence="19">
        <name>[2Fe-2S] cluster</name>
        <dbReference type="ChEBI" id="CHEBI:190135"/>
    </cofactor>
    <text evidence="19">Binds 1 [2Fe-2S] cluster per subunit.</text>
</comment>
<dbReference type="InterPro" id="IPR006317">
    <property type="entry name" value="Ubiquinol_cyt_c_Rdtase_Fe-S-su"/>
</dbReference>
<evidence type="ECO:0000256" key="5">
    <source>
        <dbReference type="ARBA" id="ARBA00019816"/>
    </source>
</evidence>
<evidence type="ECO:0000256" key="16">
    <source>
        <dbReference type="ARBA" id="ARBA00023136"/>
    </source>
</evidence>
<keyword evidence="17" id="KW-1015">Disulfide bond</keyword>
<dbReference type="GO" id="GO:0008121">
    <property type="term" value="F:quinol-cytochrome-c reductase activity"/>
    <property type="evidence" value="ECO:0007669"/>
    <property type="project" value="UniProtKB-EC"/>
</dbReference>
<dbReference type="EMBL" id="JACIIK010000011">
    <property type="protein sequence ID" value="MBB6204985.1"/>
    <property type="molecule type" value="Genomic_DNA"/>
</dbReference>
<keyword evidence="8 19" id="KW-0812">Transmembrane</keyword>
<organism evidence="22 23">
    <name type="scientific">Paraburkholderia fungorum</name>
    <dbReference type="NCBI Taxonomy" id="134537"/>
    <lineage>
        <taxon>Bacteria</taxon>
        <taxon>Pseudomonadati</taxon>
        <taxon>Pseudomonadota</taxon>
        <taxon>Betaproteobacteria</taxon>
        <taxon>Burkholderiales</taxon>
        <taxon>Burkholderiaceae</taxon>
        <taxon>Paraburkholderia</taxon>
    </lineage>
</organism>
<comment type="subcellular location">
    <subcellularLocation>
        <location evidence="2">Cell membrane</location>
        <topology evidence="2">Single-pass membrane protein</topology>
    </subcellularLocation>
</comment>
<dbReference type="Proteomes" id="UP000518681">
    <property type="component" value="Unassembled WGS sequence"/>
</dbReference>
<dbReference type="Gene3D" id="2.102.10.10">
    <property type="entry name" value="Rieske [2Fe-2S] iron-sulphur domain"/>
    <property type="match status" value="1"/>
</dbReference>
<dbReference type="InterPro" id="IPR014349">
    <property type="entry name" value="Rieske_Fe-S_prot"/>
</dbReference>
<keyword evidence="6 19" id="KW-0813">Transport</keyword>
<evidence type="ECO:0000256" key="1">
    <source>
        <dbReference type="ARBA" id="ARBA00002444"/>
    </source>
</evidence>
<evidence type="ECO:0000256" key="20">
    <source>
        <dbReference type="RuleBase" id="RU004497"/>
    </source>
</evidence>
<evidence type="ECO:0000256" key="18">
    <source>
        <dbReference type="ARBA" id="ARBA00029351"/>
    </source>
</evidence>
<comment type="miscellaneous">
    <text evidence="19">The Rieske protein is a high potential 2Fe-2S protein.</text>
</comment>
<protein>
    <recommendedName>
        <fullName evidence="5 19">Ubiquinol-cytochrome c reductase iron-sulfur subunit</fullName>
        <ecNumber evidence="4 19">7.1.1.8</ecNumber>
    </recommendedName>
</protein>
<evidence type="ECO:0000256" key="12">
    <source>
        <dbReference type="ARBA" id="ARBA00022982"/>
    </source>
</evidence>
<gene>
    <name evidence="22" type="ORF">GGD69_005879</name>
</gene>
<evidence type="ECO:0000256" key="17">
    <source>
        <dbReference type="ARBA" id="ARBA00023157"/>
    </source>
</evidence>
<keyword evidence="10" id="KW-0479">Metal-binding</keyword>
<keyword evidence="12 19" id="KW-0249">Electron transport</keyword>
<comment type="function">
    <text evidence="1">Component of the ubiquinol-cytochrome c reductase complex (complex III or cytochrome b-c1 complex), which is a respiratory chain that generates an electrochemical potential coupled to ATP synthesis.</text>
</comment>
<evidence type="ECO:0000256" key="6">
    <source>
        <dbReference type="ARBA" id="ARBA00022448"/>
    </source>
</evidence>
<dbReference type="PROSITE" id="PS51296">
    <property type="entry name" value="RIESKE"/>
    <property type="match status" value="1"/>
</dbReference>
<evidence type="ECO:0000256" key="14">
    <source>
        <dbReference type="ARBA" id="ARBA00023004"/>
    </source>
</evidence>
<dbReference type="SUPFAM" id="SSF50022">
    <property type="entry name" value="ISP domain"/>
    <property type="match status" value="1"/>
</dbReference>
<dbReference type="Pfam" id="PF10399">
    <property type="entry name" value="UCR_Fe-S_N"/>
    <property type="match status" value="1"/>
</dbReference>
<proteinExistence type="predicted"/>
<reference evidence="22 23" key="1">
    <citation type="submission" date="2020-08" db="EMBL/GenBank/DDBJ databases">
        <title>Genomic Encyclopedia of Type Strains, Phase IV (KMG-V): Genome sequencing to study the core and pangenomes of soil and plant-associated prokaryotes.</title>
        <authorList>
            <person name="Whitman W."/>
        </authorList>
    </citation>
    <scope>NUCLEOTIDE SEQUENCE [LARGE SCALE GENOMIC DNA]</scope>
    <source>
        <strain evidence="22 23">SEMIA 4013</strain>
    </source>
</reference>
<dbReference type="InterPro" id="IPR036922">
    <property type="entry name" value="Rieske_2Fe-2S_sf"/>
</dbReference>
<dbReference type="EC" id="7.1.1.8" evidence="4 19"/>
<dbReference type="Pfam" id="PF00355">
    <property type="entry name" value="Rieske"/>
    <property type="match status" value="1"/>
</dbReference>
<comment type="catalytic activity">
    <reaction evidence="18 19">
        <text>a quinol + 2 Fe(III)-[cytochrome c](out) = a quinone + 2 Fe(II)-[cytochrome c](out) + 2 H(+)(out)</text>
        <dbReference type="Rhea" id="RHEA:11484"/>
        <dbReference type="Rhea" id="RHEA-COMP:10350"/>
        <dbReference type="Rhea" id="RHEA-COMP:14399"/>
        <dbReference type="ChEBI" id="CHEBI:15378"/>
        <dbReference type="ChEBI" id="CHEBI:24646"/>
        <dbReference type="ChEBI" id="CHEBI:29033"/>
        <dbReference type="ChEBI" id="CHEBI:29034"/>
        <dbReference type="ChEBI" id="CHEBI:132124"/>
        <dbReference type="EC" id="7.1.1.8"/>
    </reaction>
</comment>
<comment type="subunit">
    <text evidence="3 20">The main subunits of complex b-c1 are: cytochrome b, cytochrome c1 and the Rieske protein.</text>
</comment>
<evidence type="ECO:0000256" key="9">
    <source>
        <dbReference type="ARBA" id="ARBA00022714"/>
    </source>
</evidence>
<keyword evidence="9" id="KW-0001">2Fe-2S</keyword>
<dbReference type="NCBIfam" id="TIGR01416">
    <property type="entry name" value="Rieske_proteo"/>
    <property type="match status" value="1"/>
</dbReference>
<dbReference type="AlphaFoldDB" id="A0AAW3V6K0"/>
<evidence type="ECO:0000256" key="3">
    <source>
        <dbReference type="ARBA" id="ARBA00011649"/>
    </source>
</evidence>
<evidence type="ECO:0000256" key="4">
    <source>
        <dbReference type="ARBA" id="ARBA00012951"/>
    </source>
</evidence>
<evidence type="ECO:0000256" key="15">
    <source>
        <dbReference type="ARBA" id="ARBA00023014"/>
    </source>
</evidence>
<dbReference type="PRINTS" id="PR00162">
    <property type="entry name" value="RIESKE"/>
</dbReference>
<sequence>MVAGAVRAWDVEFRTERPDSIRIKEPWTATAWGRAVTADHRESVDDNRRRWLIATSVAGGIAGVATLVPFVDSFAPSERAKAAGAPVNADISNLRSGEMMTVAWRGMPVFLVNRTDRMLADVVTADPMVADPATRHPFSMPLPNYCRNEYRSRSDHRNLLVVVGVCTHLGCTPGARFQEGPQSSLPDNWPGGFLCPCHGSTYDLAGRVFRNKPAPQNLDVPRFIFTSPTSVSIGRDEQGEA</sequence>
<dbReference type="Gene3D" id="1.20.5.510">
    <property type="entry name" value="Single helix bin"/>
    <property type="match status" value="1"/>
</dbReference>
<keyword evidence="15" id="KW-0411">Iron-sulfur</keyword>
<evidence type="ECO:0000256" key="8">
    <source>
        <dbReference type="ARBA" id="ARBA00022692"/>
    </source>
</evidence>
<evidence type="ECO:0000256" key="13">
    <source>
        <dbReference type="ARBA" id="ARBA00022989"/>
    </source>
</evidence>
<dbReference type="GO" id="GO:0046872">
    <property type="term" value="F:metal ion binding"/>
    <property type="evidence" value="ECO:0007669"/>
    <property type="project" value="UniProtKB-KW"/>
</dbReference>
<dbReference type="GO" id="GO:0051537">
    <property type="term" value="F:2 iron, 2 sulfur cluster binding"/>
    <property type="evidence" value="ECO:0007669"/>
    <property type="project" value="UniProtKB-KW"/>
</dbReference>
<feature type="transmembrane region" description="Helical" evidence="19">
    <location>
        <begin position="51"/>
        <end position="71"/>
    </location>
</feature>
<keyword evidence="7" id="KW-1003">Cell membrane</keyword>
<dbReference type="InterPro" id="IPR019470">
    <property type="entry name" value="Ubiq_cytC_Rdtase_Fe-S_su_TAT"/>
</dbReference>
<evidence type="ECO:0000313" key="22">
    <source>
        <dbReference type="EMBL" id="MBB6204985.1"/>
    </source>
</evidence>
<name>A0AAW3V6K0_9BURK</name>
<evidence type="ECO:0000256" key="10">
    <source>
        <dbReference type="ARBA" id="ARBA00022723"/>
    </source>
</evidence>
<keyword evidence="11" id="KW-1278">Translocase</keyword>
<dbReference type="PANTHER" id="PTHR10134">
    <property type="entry name" value="CYTOCHROME B-C1 COMPLEX SUBUNIT RIESKE, MITOCHONDRIAL"/>
    <property type="match status" value="1"/>
</dbReference>
<accession>A0AAW3V6K0</accession>
<comment type="caution">
    <text evidence="22">The sequence shown here is derived from an EMBL/GenBank/DDBJ whole genome shotgun (WGS) entry which is preliminary data.</text>
</comment>
<evidence type="ECO:0000313" key="23">
    <source>
        <dbReference type="Proteomes" id="UP000518681"/>
    </source>
</evidence>
<keyword evidence="13 19" id="KW-1133">Transmembrane helix</keyword>
<dbReference type="RefSeq" id="WP_081833084.1">
    <property type="nucleotide sequence ID" value="NZ_CP099626.1"/>
</dbReference>
<evidence type="ECO:0000259" key="21">
    <source>
        <dbReference type="PROSITE" id="PS51296"/>
    </source>
</evidence>
<evidence type="ECO:0000256" key="11">
    <source>
        <dbReference type="ARBA" id="ARBA00022967"/>
    </source>
</evidence>
<dbReference type="InterPro" id="IPR005805">
    <property type="entry name" value="Rieske_Fe-S_prot_C"/>
</dbReference>
<dbReference type="CDD" id="cd03470">
    <property type="entry name" value="Rieske_cytochrome_bc1"/>
    <property type="match status" value="1"/>
</dbReference>
<dbReference type="InterPro" id="IPR017941">
    <property type="entry name" value="Rieske_2Fe-2S"/>
</dbReference>
<evidence type="ECO:0000256" key="2">
    <source>
        <dbReference type="ARBA" id="ARBA00004162"/>
    </source>
</evidence>
<evidence type="ECO:0000256" key="19">
    <source>
        <dbReference type="RuleBase" id="RU004494"/>
    </source>
</evidence>